<dbReference type="OrthoDB" id="9950230at2759"/>
<name>A0A7K5Z8L8_9AVES</name>
<dbReference type="Proteomes" id="UP000522270">
    <property type="component" value="Unassembled WGS sequence"/>
</dbReference>
<gene>
    <name evidence="1" type="primary">Erv31_5</name>
    <name evidence="1" type="ORF">PTEBUR_R14978</name>
</gene>
<evidence type="ECO:0000313" key="2">
    <source>
        <dbReference type="Proteomes" id="UP000522270"/>
    </source>
</evidence>
<feature type="non-terminal residue" evidence="1">
    <location>
        <position position="1"/>
    </location>
</feature>
<reference evidence="1 2" key="1">
    <citation type="submission" date="2019-09" db="EMBL/GenBank/DDBJ databases">
        <title>Bird 10,000 Genomes (B10K) Project - Family phase.</title>
        <authorList>
            <person name="Zhang G."/>
        </authorList>
    </citation>
    <scope>NUCLEOTIDE SEQUENCE [LARGE SCALE GENOMIC DNA]</scope>
    <source>
        <strain evidence="1">B10K-DU-027-49</strain>
        <tissue evidence="1">Muscle</tissue>
    </source>
</reference>
<dbReference type="AlphaFoldDB" id="A0A7K5Z8L8"/>
<comment type="caution">
    <text evidence="1">The sequence shown here is derived from an EMBL/GenBank/DDBJ whole genome shotgun (WGS) entry which is preliminary data.</text>
</comment>
<organism evidence="1 2">
    <name type="scientific">Pterocles burchelli</name>
    <dbReference type="NCBI Taxonomy" id="2585816"/>
    <lineage>
        <taxon>Eukaryota</taxon>
        <taxon>Metazoa</taxon>
        <taxon>Chordata</taxon>
        <taxon>Craniata</taxon>
        <taxon>Vertebrata</taxon>
        <taxon>Euteleostomi</taxon>
        <taxon>Archelosauria</taxon>
        <taxon>Archosauria</taxon>
        <taxon>Dinosauria</taxon>
        <taxon>Saurischia</taxon>
        <taxon>Theropoda</taxon>
        <taxon>Coelurosauria</taxon>
        <taxon>Aves</taxon>
        <taxon>Neognathae</taxon>
        <taxon>Neoaves</taxon>
        <taxon>Columbimorphae</taxon>
        <taxon>Pterocliformes</taxon>
        <taxon>Pteroclidae</taxon>
        <taxon>Pterocles</taxon>
    </lineage>
</organism>
<feature type="non-terminal residue" evidence="1">
    <location>
        <position position="87"/>
    </location>
</feature>
<protein>
    <submittedName>
        <fullName evidence="1">ENR1 protein</fullName>
    </submittedName>
</protein>
<evidence type="ECO:0000313" key="1">
    <source>
        <dbReference type="EMBL" id="NWU73875.1"/>
    </source>
</evidence>
<dbReference type="EMBL" id="VYZE01004685">
    <property type="protein sequence ID" value="NWU73875.1"/>
    <property type="molecule type" value="Genomic_DNA"/>
</dbReference>
<keyword evidence="2" id="KW-1185">Reference proteome</keyword>
<sequence>NEEMKLSWCNSTKKTLFEGTEELKLYWDNPDSDIMERVAPDGMFWICGKRAYTRLPRKWRGTCTIGIIQPGFVLLPKGQGKVLGIPL</sequence>
<proteinExistence type="predicted"/>
<accession>A0A7K5Z8L8</accession>